<accession>A0A9P6G3F5</accession>
<evidence type="ECO:0000313" key="2">
    <source>
        <dbReference type="Proteomes" id="UP000780801"/>
    </source>
</evidence>
<dbReference type="EMBL" id="JAABOA010000033">
    <property type="protein sequence ID" value="KAF9586429.1"/>
    <property type="molecule type" value="Genomic_DNA"/>
</dbReference>
<protein>
    <submittedName>
        <fullName evidence="1">Uncharacterized protein</fullName>
    </submittedName>
</protein>
<gene>
    <name evidence="1" type="ORF">BGW38_005211</name>
</gene>
<dbReference type="AlphaFoldDB" id="A0A9P6G3F5"/>
<sequence>MELVEIYRYLRQKKDAKVTPSNFHKFVKVDIHRDSILQWDKDFEKIKYDVPHGRGSRCTLSSDQSVLVRFMVGQAVFKWLVEVRKDNRIISGRNLQATADPIFHVLVDDMAPDNLSLGRKIHLYLGQESKGEE</sequence>
<evidence type="ECO:0000313" key="1">
    <source>
        <dbReference type="EMBL" id="KAF9586429.1"/>
    </source>
</evidence>
<proteinExistence type="predicted"/>
<organism evidence="1 2">
    <name type="scientific">Lunasporangiospora selenospora</name>
    <dbReference type="NCBI Taxonomy" id="979761"/>
    <lineage>
        <taxon>Eukaryota</taxon>
        <taxon>Fungi</taxon>
        <taxon>Fungi incertae sedis</taxon>
        <taxon>Mucoromycota</taxon>
        <taxon>Mortierellomycotina</taxon>
        <taxon>Mortierellomycetes</taxon>
        <taxon>Mortierellales</taxon>
        <taxon>Mortierellaceae</taxon>
        <taxon>Lunasporangiospora</taxon>
    </lineage>
</organism>
<dbReference type="OrthoDB" id="2444776at2759"/>
<comment type="caution">
    <text evidence="1">The sequence shown here is derived from an EMBL/GenBank/DDBJ whole genome shotgun (WGS) entry which is preliminary data.</text>
</comment>
<reference evidence="1" key="1">
    <citation type="journal article" date="2020" name="Fungal Divers.">
        <title>Resolving the Mortierellaceae phylogeny through synthesis of multi-gene phylogenetics and phylogenomics.</title>
        <authorList>
            <person name="Vandepol N."/>
            <person name="Liber J."/>
            <person name="Desiro A."/>
            <person name="Na H."/>
            <person name="Kennedy M."/>
            <person name="Barry K."/>
            <person name="Grigoriev I.V."/>
            <person name="Miller A.N."/>
            <person name="O'Donnell K."/>
            <person name="Stajich J.E."/>
            <person name="Bonito G."/>
        </authorList>
    </citation>
    <scope>NUCLEOTIDE SEQUENCE</scope>
    <source>
        <strain evidence="1">KOD1015</strain>
    </source>
</reference>
<name>A0A9P6G3F5_9FUNG</name>
<dbReference type="Proteomes" id="UP000780801">
    <property type="component" value="Unassembled WGS sequence"/>
</dbReference>
<keyword evidence="2" id="KW-1185">Reference proteome</keyword>